<keyword evidence="1" id="KW-0732">Signal</keyword>
<evidence type="ECO:0000256" key="1">
    <source>
        <dbReference type="SAM" id="SignalP"/>
    </source>
</evidence>
<evidence type="ECO:0008006" key="4">
    <source>
        <dbReference type="Google" id="ProtNLM"/>
    </source>
</evidence>
<dbReference type="PROSITE" id="PS51257">
    <property type="entry name" value="PROKAR_LIPOPROTEIN"/>
    <property type="match status" value="1"/>
</dbReference>
<protein>
    <recommendedName>
        <fullName evidence="4">DUF2946 domain-containing protein</fullName>
    </recommendedName>
</protein>
<dbReference type="Proteomes" id="UP000463138">
    <property type="component" value="Unassembled WGS sequence"/>
</dbReference>
<reference evidence="2 3" key="1">
    <citation type="submission" date="2018-07" db="EMBL/GenBank/DDBJ databases">
        <title>Pseudomonas laoshanensis sp. nov., isolated from soil.</title>
        <authorList>
            <person name="Sun J."/>
            <person name="Yu L."/>
            <person name="Wang M."/>
            <person name="Zhang C."/>
        </authorList>
    </citation>
    <scope>NUCLEOTIDE SEQUENCE [LARGE SCALE GENOMIC DNA]</scope>
    <source>
        <strain evidence="2 3">Y22</strain>
    </source>
</reference>
<proteinExistence type="predicted"/>
<dbReference type="RefSeq" id="WP_149332614.1">
    <property type="nucleotide sequence ID" value="NZ_QOVF01000002.1"/>
</dbReference>
<name>A0A7V7GVC2_9GAMM</name>
<gene>
    <name evidence="2" type="ORF">DT594_10690</name>
</gene>
<accession>A0A7V7GVC2</accession>
<comment type="caution">
    <text evidence="2">The sequence shown here is derived from an EMBL/GenBank/DDBJ whole genome shotgun (WGS) entry which is preliminary data.</text>
</comment>
<dbReference type="EMBL" id="QOVF01000002">
    <property type="protein sequence ID" value="KAA0695289.1"/>
    <property type="molecule type" value="Genomic_DNA"/>
</dbReference>
<evidence type="ECO:0000313" key="2">
    <source>
        <dbReference type="EMBL" id="KAA0695289.1"/>
    </source>
</evidence>
<feature type="signal peptide" evidence="1">
    <location>
        <begin position="1"/>
        <end position="24"/>
    </location>
</feature>
<dbReference type="OrthoDB" id="7037898at2"/>
<evidence type="ECO:0000313" key="3">
    <source>
        <dbReference type="Proteomes" id="UP000463138"/>
    </source>
</evidence>
<sequence>MKTGVLRTCLLWLMILIIPAQAVAGAFSTSCAATPPATQQNEMPTEHAHHAMAEQSHDDTGEVVHSGCVLCAISCHGISALTSCNTEPLAEFAPVLSGVPAYLLFVGQTPEPLKRPPRTVLL</sequence>
<dbReference type="AlphaFoldDB" id="A0A7V7GVC2"/>
<organism evidence="2 3">
    <name type="scientific">Halopseudomonas laoshanensis</name>
    <dbReference type="NCBI Taxonomy" id="2268758"/>
    <lineage>
        <taxon>Bacteria</taxon>
        <taxon>Pseudomonadati</taxon>
        <taxon>Pseudomonadota</taxon>
        <taxon>Gammaproteobacteria</taxon>
        <taxon>Pseudomonadales</taxon>
        <taxon>Pseudomonadaceae</taxon>
        <taxon>Halopseudomonas</taxon>
    </lineage>
</organism>
<keyword evidence="3" id="KW-1185">Reference proteome</keyword>
<feature type="chain" id="PRO_5031182624" description="DUF2946 domain-containing protein" evidence="1">
    <location>
        <begin position="25"/>
        <end position="122"/>
    </location>
</feature>